<dbReference type="AlphaFoldDB" id="A0AAD5JM69"/>
<feature type="transmembrane region" description="Helical" evidence="1">
    <location>
        <begin position="55"/>
        <end position="76"/>
    </location>
</feature>
<keyword evidence="3" id="KW-1185">Reference proteome</keyword>
<evidence type="ECO:0000256" key="1">
    <source>
        <dbReference type="SAM" id="Phobius"/>
    </source>
</evidence>
<reference evidence="2" key="2">
    <citation type="submission" date="2023-02" db="EMBL/GenBank/DDBJ databases">
        <authorList>
            <consortium name="DOE Joint Genome Institute"/>
            <person name="Mondo S.J."/>
            <person name="Chang Y."/>
            <person name="Wang Y."/>
            <person name="Ahrendt S."/>
            <person name="Andreopoulos W."/>
            <person name="Barry K."/>
            <person name="Beard J."/>
            <person name="Benny G.L."/>
            <person name="Blankenship S."/>
            <person name="Bonito G."/>
            <person name="Cuomo C."/>
            <person name="Desiro A."/>
            <person name="Gervers K.A."/>
            <person name="Hundley H."/>
            <person name="Kuo A."/>
            <person name="LaButti K."/>
            <person name="Lang B.F."/>
            <person name="Lipzen A."/>
            <person name="O'Donnell K."/>
            <person name="Pangilinan J."/>
            <person name="Reynolds N."/>
            <person name="Sandor L."/>
            <person name="Smith M.W."/>
            <person name="Tsang A."/>
            <person name="Grigoriev I.V."/>
            <person name="Stajich J.E."/>
            <person name="Spatafora J.W."/>
        </authorList>
    </citation>
    <scope>NUCLEOTIDE SEQUENCE</scope>
    <source>
        <strain evidence="2">RSA 2281</strain>
    </source>
</reference>
<feature type="transmembrane region" description="Helical" evidence="1">
    <location>
        <begin position="6"/>
        <end position="23"/>
    </location>
</feature>
<organism evidence="2 3">
    <name type="scientific">Phascolomyces articulosus</name>
    <dbReference type="NCBI Taxonomy" id="60185"/>
    <lineage>
        <taxon>Eukaryota</taxon>
        <taxon>Fungi</taxon>
        <taxon>Fungi incertae sedis</taxon>
        <taxon>Mucoromycota</taxon>
        <taxon>Mucoromycotina</taxon>
        <taxon>Mucoromycetes</taxon>
        <taxon>Mucorales</taxon>
        <taxon>Lichtheimiaceae</taxon>
        <taxon>Phascolomyces</taxon>
    </lineage>
</organism>
<keyword evidence="1" id="KW-1133">Transmembrane helix</keyword>
<gene>
    <name evidence="2" type="ORF">BDA99DRAFT_527835</name>
</gene>
<feature type="transmembrane region" description="Helical" evidence="1">
    <location>
        <begin position="30"/>
        <end position="49"/>
    </location>
</feature>
<protein>
    <submittedName>
        <fullName evidence="2">Uncharacterized protein</fullName>
    </submittedName>
</protein>
<reference evidence="2" key="1">
    <citation type="journal article" date="2022" name="IScience">
        <title>Evolution of zygomycete secretomes and the origins of terrestrial fungal ecologies.</title>
        <authorList>
            <person name="Chang Y."/>
            <person name="Wang Y."/>
            <person name="Mondo S."/>
            <person name="Ahrendt S."/>
            <person name="Andreopoulos W."/>
            <person name="Barry K."/>
            <person name="Beard J."/>
            <person name="Benny G.L."/>
            <person name="Blankenship S."/>
            <person name="Bonito G."/>
            <person name="Cuomo C."/>
            <person name="Desiro A."/>
            <person name="Gervers K.A."/>
            <person name="Hundley H."/>
            <person name="Kuo A."/>
            <person name="LaButti K."/>
            <person name="Lang B.F."/>
            <person name="Lipzen A."/>
            <person name="O'Donnell K."/>
            <person name="Pangilinan J."/>
            <person name="Reynolds N."/>
            <person name="Sandor L."/>
            <person name="Smith M.E."/>
            <person name="Tsang A."/>
            <person name="Grigoriev I.V."/>
            <person name="Stajich J.E."/>
            <person name="Spatafora J.W."/>
        </authorList>
    </citation>
    <scope>NUCLEOTIDE SEQUENCE</scope>
    <source>
        <strain evidence="2">RSA 2281</strain>
    </source>
</reference>
<dbReference type="EMBL" id="JAIXMP010000050">
    <property type="protein sequence ID" value="KAI9245675.1"/>
    <property type="molecule type" value="Genomic_DNA"/>
</dbReference>
<accession>A0AAD5JM69</accession>
<proteinExistence type="predicted"/>
<evidence type="ECO:0000313" key="3">
    <source>
        <dbReference type="Proteomes" id="UP001209540"/>
    </source>
</evidence>
<keyword evidence="1" id="KW-0472">Membrane</keyword>
<name>A0AAD5JM69_9FUNG</name>
<comment type="caution">
    <text evidence="2">The sequence shown here is derived from an EMBL/GenBank/DDBJ whole genome shotgun (WGS) entry which is preliminary data.</text>
</comment>
<evidence type="ECO:0000313" key="2">
    <source>
        <dbReference type="EMBL" id="KAI9245675.1"/>
    </source>
</evidence>
<dbReference type="Proteomes" id="UP001209540">
    <property type="component" value="Unassembled WGS sequence"/>
</dbReference>
<sequence>MYLLIIIILTMPFSSFFFFNVLCIQKKTSYSTHFFSYMCFSFCPSIPYVKPPPSLPYLLLFFFFFTYPFVNILQYIPLSSLKIKIITFSII</sequence>
<keyword evidence="1" id="KW-0812">Transmembrane</keyword>